<organism evidence="1 2">
    <name type="scientific">Podarcis lilfordi</name>
    <name type="common">Lilford's wall lizard</name>
    <dbReference type="NCBI Taxonomy" id="74358"/>
    <lineage>
        <taxon>Eukaryota</taxon>
        <taxon>Metazoa</taxon>
        <taxon>Chordata</taxon>
        <taxon>Craniata</taxon>
        <taxon>Vertebrata</taxon>
        <taxon>Euteleostomi</taxon>
        <taxon>Lepidosauria</taxon>
        <taxon>Squamata</taxon>
        <taxon>Bifurcata</taxon>
        <taxon>Unidentata</taxon>
        <taxon>Episquamata</taxon>
        <taxon>Laterata</taxon>
        <taxon>Lacertibaenia</taxon>
        <taxon>Lacertidae</taxon>
        <taxon>Podarcis</taxon>
    </lineage>
</organism>
<dbReference type="AlphaFoldDB" id="A0AA35JTM8"/>
<protein>
    <submittedName>
        <fullName evidence="1">GLOBIN domain-containing protein</fullName>
    </submittedName>
</protein>
<accession>A0AA35JTM8</accession>
<keyword evidence="2" id="KW-1185">Reference proteome</keyword>
<evidence type="ECO:0000313" key="1">
    <source>
        <dbReference type="EMBL" id="CAI5764508.1"/>
    </source>
</evidence>
<proteinExistence type="predicted"/>
<gene>
    <name evidence="1" type="ORF">PODLI_1B003224</name>
</gene>
<dbReference type="Proteomes" id="UP001178461">
    <property type="component" value="Chromosome 1"/>
</dbReference>
<sequence>PLIEILSPKKVFPMLNMLCKRNAIFICCGAQHKDTKTERLAAYASCKSINFIAKFEQFHKDMENYPFAVCLPPGVLKEDFAAYCQIGNEMAIAIRPDFPGHIWNTA</sequence>
<evidence type="ECO:0000313" key="2">
    <source>
        <dbReference type="Proteomes" id="UP001178461"/>
    </source>
</evidence>
<reference evidence="1" key="1">
    <citation type="submission" date="2022-12" db="EMBL/GenBank/DDBJ databases">
        <authorList>
            <person name="Alioto T."/>
            <person name="Alioto T."/>
            <person name="Gomez Garrido J."/>
        </authorList>
    </citation>
    <scope>NUCLEOTIDE SEQUENCE</scope>
</reference>
<feature type="non-terminal residue" evidence="1">
    <location>
        <position position="106"/>
    </location>
</feature>
<dbReference type="EMBL" id="OX395126">
    <property type="protein sequence ID" value="CAI5764508.1"/>
    <property type="molecule type" value="Genomic_DNA"/>
</dbReference>
<name>A0AA35JTM8_9SAUR</name>
<feature type="non-terminal residue" evidence="1">
    <location>
        <position position="1"/>
    </location>
</feature>